<dbReference type="Proteomes" id="UP000646738">
    <property type="component" value="Unassembled WGS sequence"/>
</dbReference>
<evidence type="ECO:0000313" key="2">
    <source>
        <dbReference type="Proteomes" id="UP000646738"/>
    </source>
</evidence>
<dbReference type="RefSeq" id="WP_189999577.1">
    <property type="nucleotide sequence ID" value="NZ_BNCB01000030.1"/>
</dbReference>
<gene>
    <name evidence="1" type="ORF">Srubr_37750</name>
</gene>
<reference evidence="2" key="1">
    <citation type="submission" date="2023-07" db="EMBL/GenBank/DDBJ databases">
        <title>Whole genome shotgun sequence of Streptomyces achromogenes subsp. rubradiris NBRC 14000.</title>
        <authorList>
            <person name="Komaki H."/>
            <person name="Tamura T."/>
        </authorList>
    </citation>
    <scope>NUCLEOTIDE SEQUENCE [LARGE SCALE GENOMIC DNA]</scope>
    <source>
        <strain evidence="2">NBRC 14000</strain>
    </source>
</reference>
<keyword evidence="2" id="KW-1185">Reference proteome</keyword>
<dbReference type="EMBL" id="BNEA01000015">
    <property type="protein sequence ID" value="GHI53929.1"/>
    <property type="molecule type" value="Genomic_DNA"/>
</dbReference>
<sequence>MTDTTNAIDLDKSPLGELDGEAACLAEALAARPGVLRATDAGLPGTPGDVVFTTAAGTCWALNFHTGPDGEVVQDTTGRRAAWDVVLPAADVLRDVVVPALAACRAYAAVAASADTLTVYLRTGRRYACD</sequence>
<accession>A0ABQ3RDK6</accession>
<evidence type="ECO:0000313" key="1">
    <source>
        <dbReference type="EMBL" id="GHI53929.1"/>
    </source>
</evidence>
<organism evidence="1 2">
    <name type="scientific">Streptomyces rubradiris</name>
    <name type="common">Streptomyces achromogenes subsp. rubradiris</name>
    <dbReference type="NCBI Taxonomy" id="285531"/>
    <lineage>
        <taxon>Bacteria</taxon>
        <taxon>Bacillati</taxon>
        <taxon>Actinomycetota</taxon>
        <taxon>Actinomycetes</taxon>
        <taxon>Kitasatosporales</taxon>
        <taxon>Streptomycetaceae</taxon>
        <taxon>Streptomyces</taxon>
    </lineage>
</organism>
<proteinExistence type="predicted"/>
<name>A0ABQ3RDK6_STRRR</name>
<protein>
    <submittedName>
        <fullName evidence="1">Uncharacterized protein</fullName>
    </submittedName>
</protein>
<comment type="caution">
    <text evidence="1">The sequence shown here is derived from an EMBL/GenBank/DDBJ whole genome shotgun (WGS) entry which is preliminary data.</text>
</comment>